<dbReference type="NCBIfam" id="TIGR01683">
    <property type="entry name" value="thiS"/>
    <property type="match status" value="1"/>
</dbReference>
<dbReference type="InterPro" id="IPR016155">
    <property type="entry name" value="Mopterin_synth/thiamin_S_b"/>
</dbReference>
<dbReference type="SUPFAM" id="SSF54285">
    <property type="entry name" value="MoaD/ThiS"/>
    <property type="match status" value="1"/>
</dbReference>
<comment type="caution">
    <text evidence="1">The sequence shown here is derived from an EMBL/GenBank/DDBJ whole genome shotgun (WGS) entry which is preliminary data.</text>
</comment>
<name>A0A926HY90_9FIRM</name>
<dbReference type="PANTHER" id="PTHR34472">
    <property type="entry name" value="SULFUR CARRIER PROTEIN THIS"/>
    <property type="match status" value="1"/>
</dbReference>
<dbReference type="InterPro" id="IPR010035">
    <property type="entry name" value="Thi_S"/>
</dbReference>
<evidence type="ECO:0000313" key="1">
    <source>
        <dbReference type="EMBL" id="MBC8544592.1"/>
    </source>
</evidence>
<gene>
    <name evidence="1" type="primary">thiS</name>
    <name evidence="1" type="ORF">H8730_13675</name>
</gene>
<dbReference type="InterPro" id="IPR003749">
    <property type="entry name" value="ThiS/MoaD-like"/>
</dbReference>
<dbReference type="Gene3D" id="3.10.20.30">
    <property type="match status" value="1"/>
</dbReference>
<evidence type="ECO:0000313" key="2">
    <source>
        <dbReference type="Proteomes" id="UP000657006"/>
    </source>
</evidence>
<dbReference type="Proteomes" id="UP000657006">
    <property type="component" value="Unassembled WGS sequence"/>
</dbReference>
<dbReference type="CDD" id="cd00565">
    <property type="entry name" value="Ubl_ThiS"/>
    <property type="match status" value="1"/>
</dbReference>
<accession>A0A926HY90</accession>
<dbReference type="RefSeq" id="WP_177719484.1">
    <property type="nucleotide sequence ID" value="NZ_JACRSQ010000025.1"/>
</dbReference>
<proteinExistence type="predicted"/>
<organism evidence="1 2">
    <name type="scientific">Bianquea renquensis</name>
    <dbReference type="NCBI Taxonomy" id="2763661"/>
    <lineage>
        <taxon>Bacteria</taxon>
        <taxon>Bacillati</taxon>
        <taxon>Bacillota</taxon>
        <taxon>Clostridia</taxon>
        <taxon>Eubacteriales</taxon>
        <taxon>Bianqueaceae</taxon>
        <taxon>Bianquea</taxon>
    </lineage>
</organism>
<dbReference type="Pfam" id="PF02597">
    <property type="entry name" value="ThiS"/>
    <property type="match status" value="1"/>
</dbReference>
<protein>
    <submittedName>
        <fullName evidence="1">Sulfur carrier protein ThiS</fullName>
    </submittedName>
</protein>
<keyword evidence="2" id="KW-1185">Reference proteome</keyword>
<dbReference type="InterPro" id="IPR012675">
    <property type="entry name" value="Beta-grasp_dom_sf"/>
</dbReference>
<sequence length="64" mass="7108">MRLNGRDIALETAIPLLQVLEKFQYDPAKIAVERNGDIIPKSMYSQTEIQPDDCLEIVSFVGGG</sequence>
<dbReference type="EMBL" id="JACRSQ010000025">
    <property type="protein sequence ID" value="MBC8544592.1"/>
    <property type="molecule type" value="Genomic_DNA"/>
</dbReference>
<reference evidence="1" key="1">
    <citation type="submission" date="2020-08" db="EMBL/GenBank/DDBJ databases">
        <title>Genome public.</title>
        <authorList>
            <person name="Liu C."/>
            <person name="Sun Q."/>
        </authorList>
    </citation>
    <scope>NUCLEOTIDE SEQUENCE</scope>
    <source>
        <strain evidence="1">NSJ-32</strain>
    </source>
</reference>
<dbReference type="PANTHER" id="PTHR34472:SF1">
    <property type="entry name" value="SULFUR CARRIER PROTEIN THIS"/>
    <property type="match status" value="1"/>
</dbReference>
<dbReference type="AlphaFoldDB" id="A0A926HY90"/>